<evidence type="ECO:0000256" key="1">
    <source>
        <dbReference type="SAM" id="Coils"/>
    </source>
</evidence>
<sequence length="198" mass="22920">MTFRRTRCAHCRTRFDPKRYGQVVHEECAADWAIAEREKEARKEEKRRQAEAKVQRALDRKKREQLKTIPQLTKEAQLAFNAYIRARDQAAGYDCISSGRPLDWSGNAVDAGHYRSTGAAPHLRFNEDNCHAQSKHDNQFLSGNAIDYRIGLIARIGLARVEALEADNQPRKWTREELIDIRAKYRAKAKQLKKESQQ</sequence>
<dbReference type="Pfam" id="PF05766">
    <property type="entry name" value="NinG"/>
    <property type="match status" value="1"/>
</dbReference>
<protein>
    <submittedName>
        <fullName evidence="2">Lambda NinG family protein</fullName>
    </submittedName>
</protein>
<dbReference type="AlphaFoldDB" id="A9BW51"/>
<accession>A9BW51</accession>
<reference evidence="2 3" key="1">
    <citation type="journal article" date="2004" name="Appl. Environ. Microbiol.">
        <title>Mineralization of individual congeners of linear alkylbenzenesulfonate by defined pairs of heterotrophic bacteria.</title>
        <authorList>
            <person name="Schleheck D."/>
            <person name="Knepper T.P."/>
            <person name="Fischer K."/>
            <person name="Cook A.M."/>
        </authorList>
    </citation>
    <scope>NUCLEOTIDE SEQUENCE [LARGE SCALE GENOMIC DNA]</scope>
    <source>
        <strain evidence="3">DSM 14801 / SPH-1</strain>
    </source>
</reference>
<dbReference type="Proteomes" id="UP000000784">
    <property type="component" value="Chromosome"/>
</dbReference>
<name>A9BW51_DELAS</name>
<dbReference type="InterPro" id="IPR008713">
    <property type="entry name" value="Phage_lambda_NinG"/>
</dbReference>
<keyword evidence="1" id="KW-0175">Coiled coil</keyword>
<dbReference type="RefSeq" id="WP_012205067.1">
    <property type="nucleotide sequence ID" value="NC_010002.1"/>
</dbReference>
<dbReference type="STRING" id="398578.Daci_3229"/>
<reference evidence="3" key="2">
    <citation type="submission" date="2007-11" db="EMBL/GenBank/DDBJ databases">
        <title>Complete sequence of Delftia acidovorans DSM 14801 / SPH-1.</title>
        <authorList>
            <person name="Copeland A."/>
            <person name="Lucas S."/>
            <person name="Lapidus A."/>
            <person name="Barry K."/>
            <person name="Glavina del Rio T."/>
            <person name="Dalin E."/>
            <person name="Tice H."/>
            <person name="Pitluck S."/>
            <person name="Lowry S."/>
            <person name="Clum A."/>
            <person name="Schmutz J."/>
            <person name="Larimer F."/>
            <person name="Land M."/>
            <person name="Hauser L."/>
            <person name="Kyrpides N."/>
            <person name="Kim E."/>
            <person name="Schleheck D."/>
            <person name="Richardson P."/>
        </authorList>
    </citation>
    <scope>NUCLEOTIDE SEQUENCE [LARGE SCALE GENOMIC DNA]</scope>
    <source>
        <strain evidence="3">DSM 14801 / SPH-1</strain>
    </source>
</reference>
<dbReference type="EMBL" id="CP000884">
    <property type="protein sequence ID" value="ABX35867.1"/>
    <property type="molecule type" value="Genomic_DNA"/>
</dbReference>
<dbReference type="KEGG" id="dac:Daci_3229"/>
<dbReference type="eggNOG" id="COG1403">
    <property type="taxonomic scope" value="Bacteria"/>
</dbReference>
<evidence type="ECO:0000313" key="3">
    <source>
        <dbReference type="Proteomes" id="UP000000784"/>
    </source>
</evidence>
<organism evidence="2 3">
    <name type="scientific">Delftia acidovorans (strain DSM 14801 / SPH-1)</name>
    <dbReference type="NCBI Taxonomy" id="398578"/>
    <lineage>
        <taxon>Bacteria</taxon>
        <taxon>Pseudomonadati</taxon>
        <taxon>Pseudomonadota</taxon>
        <taxon>Betaproteobacteria</taxon>
        <taxon>Burkholderiales</taxon>
        <taxon>Comamonadaceae</taxon>
        <taxon>Delftia</taxon>
    </lineage>
</organism>
<dbReference type="GeneID" id="24115658"/>
<feature type="coiled-coil region" evidence="1">
    <location>
        <begin position="33"/>
        <end position="67"/>
    </location>
</feature>
<dbReference type="HOGENOM" id="CLU_102977_0_0_4"/>
<evidence type="ECO:0000313" key="2">
    <source>
        <dbReference type="EMBL" id="ABX35867.1"/>
    </source>
</evidence>
<gene>
    <name evidence="2" type="ordered locus">Daci_3229</name>
</gene>
<keyword evidence="3" id="KW-1185">Reference proteome</keyword>
<proteinExistence type="predicted"/>